<dbReference type="EMBL" id="JAIOIV010000028">
    <property type="protein sequence ID" value="MBZ0155267.1"/>
    <property type="molecule type" value="Genomic_DNA"/>
</dbReference>
<name>A0A953M140_9BACT</name>
<dbReference type="PANTHER" id="PTHR11113">
    <property type="entry name" value="N-ACETYLGLUCOSAMINE-6-PHOSPHATE DEACETYLASE"/>
    <property type="match status" value="1"/>
</dbReference>
<dbReference type="InterPro" id="IPR032466">
    <property type="entry name" value="Metal_Hydrolase"/>
</dbReference>
<reference evidence="5" key="1">
    <citation type="journal article" date="2021" name="bioRxiv">
        <title>Unraveling nitrogen, sulfur and carbon metabolic pathways and microbial community transcriptional responses to substrate deprivation and toxicity stresses in a bioreactor mimicking anoxic brackish coastal sediment conditions.</title>
        <authorList>
            <person name="Martins P.D."/>
            <person name="Echeveste M.J."/>
            <person name="Arshad A."/>
            <person name="Kurth J."/>
            <person name="Ouboter H."/>
            <person name="Jetten M.S.M."/>
            <person name="Welte C.U."/>
        </authorList>
    </citation>
    <scope>NUCLEOTIDE SEQUENCE</scope>
    <source>
        <strain evidence="5">MAG_39</strain>
    </source>
</reference>
<dbReference type="Proteomes" id="UP000705867">
    <property type="component" value="Unassembled WGS sequence"/>
</dbReference>
<evidence type="ECO:0000313" key="5">
    <source>
        <dbReference type="EMBL" id="MBZ0155267.1"/>
    </source>
</evidence>
<proteinExistence type="inferred from homology"/>
<dbReference type="Pfam" id="PF01979">
    <property type="entry name" value="Amidohydro_1"/>
    <property type="match status" value="1"/>
</dbReference>
<dbReference type="PANTHER" id="PTHR11113:SF14">
    <property type="entry name" value="N-ACETYLGLUCOSAMINE-6-PHOSPHATE DEACETYLASE"/>
    <property type="match status" value="1"/>
</dbReference>
<sequence>MRVIDVHTHGIGGYDTRTADAEHLLRIAELHGAAGVSEIVLTLYPATIRVMRESMAVVREAMERQKGRTALPRTDNNPSDALAASPAQIRGVHLEGPFLNPAKCGALNAMTFLEPSAEWLHELLDGFEEIVKIITVAPEMEGALPLIRKIADSGIVASMGHSAATYAQAEAGFHAGARGITHLFNAMSGFHHREPGLAGFGLLHPGVYVEVIADPYHLHPKTLELIFRTKSPDRILLVSDTVRETTSFTRAQGVTDRHGTLLGGCLTLTEAVRRLQEEGLVTRDAQRYIAENPGRYLQNT</sequence>
<dbReference type="GO" id="GO:0008448">
    <property type="term" value="F:N-acetylglucosamine-6-phosphate deacetylase activity"/>
    <property type="evidence" value="ECO:0007669"/>
    <property type="project" value="TreeGrafter"/>
</dbReference>
<accession>A0A953M140</accession>
<organism evidence="5 6">
    <name type="scientific">Candidatus Nitrobium versatile</name>
    <dbReference type="NCBI Taxonomy" id="2884831"/>
    <lineage>
        <taxon>Bacteria</taxon>
        <taxon>Pseudomonadati</taxon>
        <taxon>Nitrospirota</taxon>
        <taxon>Nitrospiria</taxon>
        <taxon>Nitrospirales</taxon>
        <taxon>Nitrospiraceae</taxon>
        <taxon>Candidatus Nitrobium</taxon>
    </lineage>
</organism>
<feature type="domain" description="Amidohydrolase-related" evidence="4">
    <location>
        <begin position="77"/>
        <end position="236"/>
    </location>
</feature>
<evidence type="ECO:0000259" key="4">
    <source>
        <dbReference type="Pfam" id="PF01979"/>
    </source>
</evidence>
<keyword evidence="2" id="KW-0378">Hydrolase</keyword>
<dbReference type="GO" id="GO:0006046">
    <property type="term" value="P:N-acetylglucosamine catabolic process"/>
    <property type="evidence" value="ECO:0007669"/>
    <property type="project" value="TreeGrafter"/>
</dbReference>
<reference evidence="5" key="2">
    <citation type="submission" date="2021-08" db="EMBL/GenBank/DDBJ databases">
        <authorList>
            <person name="Dalcin Martins P."/>
        </authorList>
    </citation>
    <scope>NUCLEOTIDE SEQUENCE</scope>
    <source>
        <strain evidence="5">MAG_39</strain>
    </source>
</reference>
<dbReference type="Gene3D" id="3.20.20.140">
    <property type="entry name" value="Metal-dependent hydrolases"/>
    <property type="match status" value="1"/>
</dbReference>
<dbReference type="AlphaFoldDB" id="A0A953M140"/>
<dbReference type="SUPFAM" id="SSF51556">
    <property type="entry name" value="Metallo-dependent hydrolases"/>
    <property type="match status" value="1"/>
</dbReference>
<evidence type="ECO:0000313" key="6">
    <source>
        <dbReference type="Proteomes" id="UP000705867"/>
    </source>
</evidence>
<evidence type="ECO:0000256" key="1">
    <source>
        <dbReference type="ARBA" id="ARBA00010716"/>
    </source>
</evidence>
<dbReference type="InterPro" id="IPR006680">
    <property type="entry name" value="Amidohydro-rel"/>
</dbReference>
<feature type="region of interest" description="Disordered" evidence="3">
    <location>
        <begin position="63"/>
        <end position="82"/>
    </location>
</feature>
<comment type="caution">
    <text evidence="5">The sequence shown here is derived from an EMBL/GenBank/DDBJ whole genome shotgun (WGS) entry which is preliminary data.</text>
</comment>
<evidence type="ECO:0000256" key="2">
    <source>
        <dbReference type="ARBA" id="ARBA00022801"/>
    </source>
</evidence>
<gene>
    <name evidence="5" type="ORF">K8I29_03520</name>
</gene>
<comment type="similarity">
    <text evidence="1">Belongs to the metallo-dependent hydrolases superfamily. NagA family.</text>
</comment>
<protein>
    <submittedName>
        <fullName evidence="5">Amidohydrolase family protein</fullName>
    </submittedName>
</protein>
<evidence type="ECO:0000256" key="3">
    <source>
        <dbReference type="SAM" id="MobiDB-lite"/>
    </source>
</evidence>